<dbReference type="InterPro" id="IPR014047">
    <property type="entry name" value="Chr_Tranpt_l_chain"/>
</dbReference>
<dbReference type="STRING" id="394096.DB31_3253"/>
<evidence type="ECO:0000256" key="3">
    <source>
        <dbReference type="ARBA" id="ARBA00022475"/>
    </source>
</evidence>
<dbReference type="GO" id="GO:0015109">
    <property type="term" value="F:chromate transmembrane transporter activity"/>
    <property type="evidence" value="ECO:0007669"/>
    <property type="project" value="InterPro"/>
</dbReference>
<keyword evidence="9" id="KW-1185">Reference proteome</keyword>
<organism evidence="8 9">
    <name type="scientific">Hyalangium minutum</name>
    <dbReference type="NCBI Taxonomy" id="394096"/>
    <lineage>
        <taxon>Bacteria</taxon>
        <taxon>Pseudomonadati</taxon>
        <taxon>Myxococcota</taxon>
        <taxon>Myxococcia</taxon>
        <taxon>Myxococcales</taxon>
        <taxon>Cystobacterineae</taxon>
        <taxon>Archangiaceae</taxon>
        <taxon>Hyalangium</taxon>
    </lineage>
</organism>
<dbReference type="AlphaFoldDB" id="A0A085WTW0"/>
<dbReference type="PANTHER" id="PTHR43663:SF1">
    <property type="entry name" value="CHROMATE TRANSPORTER"/>
    <property type="match status" value="1"/>
</dbReference>
<evidence type="ECO:0000256" key="1">
    <source>
        <dbReference type="ARBA" id="ARBA00004651"/>
    </source>
</evidence>
<protein>
    <submittedName>
        <fullName evidence="8">Chromate transport protein ChrA</fullName>
    </submittedName>
</protein>
<reference evidence="8 9" key="1">
    <citation type="submission" date="2014-04" db="EMBL/GenBank/DDBJ databases">
        <title>Genome assembly of Hyalangium minutum DSM 14724.</title>
        <authorList>
            <person name="Sharma G."/>
            <person name="Subramanian S."/>
        </authorList>
    </citation>
    <scope>NUCLEOTIDE SEQUENCE [LARGE SCALE GENOMIC DNA]</scope>
    <source>
        <strain evidence="8 9">DSM 14724</strain>
    </source>
</reference>
<comment type="caution">
    <text evidence="8">The sequence shown here is derived from an EMBL/GenBank/DDBJ whole genome shotgun (WGS) entry which is preliminary data.</text>
</comment>
<feature type="transmembrane region" description="Helical" evidence="7">
    <location>
        <begin position="278"/>
        <end position="301"/>
    </location>
</feature>
<dbReference type="InterPro" id="IPR052518">
    <property type="entry name" value="CHR_Transporter"/>
</dbReference>
<name>A0A085WTW0_9BACT</name>
<feature type="transmembrane region" description="Helical" evidence="7">
    <location>
        <begin position="158"/>
        <end position="183"/>
    </location>
</feature>
<feature type="transmembrane region" description="Helical" evidence="7">
    <location>
        <begin position="307"/>
        <end position="328"/>
    </location>
</feature>
<evidence type="ECO:0000256" key="5">
    <source>
        <dbReference type="ARBA" id="ARBA00022989"/>
    </source>
</evidence>
<dbReference type="Proteomes" id="UP000028725">
    <property type="component" value="Unassembled WGS sequence"/>
</dbReference>
<dbReference type="PIRSF" id="PIRSF004810">
    <property type="entry name" value="ChrA"/>
    <property type="match status" value="1"/>
</dbReference>
<dbReference type="PANTHER" id="PTHR43663">
    <property type="entry name" value="CHROMATE TRANSPORT PROTEIN-RELATED"/>
    <property type="match status" value="1"/>
</dbReference>
<proteinExistence type="inferred from homology"/>
<evidence type="ECO:0000256" key="6">
    <source>
        <dbReference type="ARBA" id="ARBA00023136"/>
    </source>
</evidence>
<feature type="transmembrane region" description="Helical" evidence="7">
    <location>
        <begin position="340"/>
        <end position="360"/>
    </location>
</feature>
<dbReference type="InterPro" id="IPR003370">
    <property type="entry name" value="Chromate_transpt"/>
</dbReference>
<feature type="transmembrane region" description="Helical" evidence="7">
    <location>
        <begin position="95"/>
        <end position="116"/>
    </location>
</feature>
<evidence type="ECO:0000313" key="8">
    <source>
        <dbReference type="EMBL" id="KFE71123.1"/>
    </source>
</evidence>
<dbReference type="GO" id="GO:0005886">
    <property type="term" value="C:plasma membrane"/>
    <property type="evidence" value="ECO:0007669"/>
    <property type="project" value="UniProtKB-SubCell"/>
</dbReference>
<sequence length="412" mass="42575">MNPSEAHGPVSAEPRVPTEPLPRLFWRFLRFGLLAWGGPVAQIAMVRQELVEEEKWVSAAHFNRALALYQVLPGPEAHELCVYFGMLSRGRVGGLLAGLGFMLPGLLLMLLCSWLYVHFGLGSPWVKAAFTMVQAAVAALIVRAVHRIGGHSLTSRPLLAIAGLAAVAQLLGVHFALTLIWAGLTTVLLQAGSRAGALALTAACATGVGLFLAFHAPESAAPLTASAAAPNGAPPSTLSLLVSGLRAGLLTFGGAYTAIPFLQNDAVARGGWMTDAQFLDGLALGGVLPSPLIIFGTFVGYLGGGLAGALAITAGIFAPAFGLTLLAHDPLERMLHHPRARVFLEGVTVGVVGLIGGTALPLLRAAVHDVPTGLVFAVALAVLFRSKARLTPMAVIALAAVAGLGLHALGRM</sequence>
<dbReference type="EMBL" id="JMCB01000002">
    <property type="protein sequence ID" value="KFE71123.1"/>
    <property type="molecule type" value="Genomic_DNA"/>
</dbReference>
<evidence type="ECO:0000256" key="7">
    <source>
        <dbReference type="SAM" id="Phobius"/>
    </source>
</evidence>
<keyword evidence="5 7" id="KW-1133">Transmembrane helix</keyword>
<feature type="transmembrane region" description="Helical" evidence="7">
    <location>
        <begin position="195"/>
        <end position="214"/>
    </location>
</feature>
<feature type="transmembrane region" description="Helical" evidence="7">
    <location>
        <begin position="128"/>
        <end position="146"/>
    </location>
</feature>
<comment type="similarity">
    <text evidence="2">Belongs to the chromate ion transporter (CHR) (TC 2.A.51) family.</text>
</comment>
<dbReference type="NCBIfam" id="TIGR00937">
    <property type="entry name" value="2A51"/>
    <property type="match status" value="1"/>
</dbReference>
<keyword evidence="3" id="KW-1003">Cell membrane</keyword>
<feature type="transmembrane region" description="Helical" evidence="7">
    <location>
        <begin position="391"/>
        <end position="410"/>
    </location>
</feature>
<evidence type="ECO:0000256" key="2">
    <source>
        <dbReference type="ARBA" id="ARBA00005262"/>
    </source>
</evidence>
<gene>
    <name evidence="8" type="ORF">DB31_3253</name>
</gene>
<dbReference type="Pfam" id="PF02417">
    <property type="entry name" value="Chromate_transp"/>
    <property type="match status" value="2"/>
</dbReference>
<dbReference type="PATRIC" id="fig|394096.3.peg.902"/>
<comment type="subcellular location">
    <subcellularLocation>
        <location evidence="1">Cell membrane</location>
        <topology evidence="1">Multi-pass membrane protein</topology>
    </subcellularLocation>
</comment>
<evidence type="ECO:0000313" key="9">
    <source>
        <dbReference type="Proteomes" id="UP000028725"/>
    </source>
</evidence>
<keyword evidence="6 7" id="KW-0472">Membrane</keyword>
<keyword evidence="4 7" id="KW-0812">Transmembrane</keyword>
<accession>A0A085WTW0</accession>
<evidence type="ECO:0000256" key="4">
    <source>
        <dbReference type="ARBA" id="ARBA00022692"/>
    </source>
</evidence>
<dbReference type="RefSeq" id="WP_240486523.1">
    <property type="nucleotide sequence ID" value="NZ_JMCB01000002.1"/>
</dbReference>